<dbReference type="Pfam" id="PF07724">
    <property type="entry name" value="AAA_2"/>
    <property type="match status" value="1"/>
</dbReference>
<dbReference type="SUPFAM" id="SSF52540">
    <property type="entry name" value="P-loop containing nucleoside triphosphate hydrolases"/>
    <property type="match status" value="1"/>
</dbReference>
<dbReference type="GO" id="GO:0034605">
    <property type="term" value="P:cellular response to heat"/>
    <property type="evidence" value="ECO:0007669"/>
    <property type="project" value="TreeGrafter"/>
</dbReference>
<dbReference type="InterPro" id="IPR019489">
    <property type="entry name" value="Clp_ATPase_C"/>
</dbReference>
<dbReference type="InterPro" id="IPR001270">
    <property type="entry name" value="ClpA/B"/>
</dbReference>
<dbReference type="GO" id="GO:0005524">
    <property type="term" value="F:ATP binding"/>
    <property type="evidence" value="ECO:0007669"/>
    <property type="project" value="UniProtKB-KW"/>
</dbReference>
<keyword evidence="2" id="KW-0067">ATP-binding</keyword>
<comment type="caution">
    <text evidence="5">The sequence shown here is derived from an EMBL/GenBank/DDBJ whole genome shotgun (WGS) entry which is preliminary data.</text>
</comment>
<feature type="non-terminal residue" evidence="5">
    <location>
        <position position="1"/>
    </location>
</feature>
<dbReference type="Gene3D" id="1.10.8.60">
    <property type="match status" value="1"/>
</dbReference>
<dbReference type="GO" id="GO:0005737">
    <property type="term" value="C:cytoplasm"/>
    <property type="evidence" value="ECO:0007669"/>
    <property type="project" value="TreeGrafter"/>
</dbReference>
<dbReference type="InterPro" id="IPR027417">
    <property type="entry name" value="P-loop_NTPase"/>
</dbReference>
<sequence>SRLIGAPPGYVGYEEAGQLTEPVRRRPYTVVLLDEIEKAHPDVFNILLQVMDEGRLTDNLGRPANFKNAVIIMTSNVGTEDIIRRAPGFEAAKGISHEEMRRNILSKMENTFRPEFLNRLDGIIVFHPLEKDDLAKISELLLEKLRQRLDKKEIKLELSKEAREFLVTKEYDAIKGTKDYTYAFGARPLERNIERFIEDPLSSELLKGKFKKGSTVLVDLEEHRLVFKEKRRSRPTAKSGRNANLRE</sequence>
<evidence type="ECO:0000256" key="1">
    <source>
        <dbReference type="ARBA" id="ARBA00022741"/>
    </source>
</evidence>
<dbReference type="InterPro" id="IPR003959">
    <property type="entry name" value="ATPase_AAA_core"/>
</dbReference>
<gene>
    <name evidence="5" type="ORF">S01H1_33861</name>
</gene>
<dbReference type="Gene3D" id="3.40.50.300">
    <property type="entry name" value="P-loop containing nucleotide triphosphate hydrolases"/>
    <property type="match status" value="1"/>
</dbReference>
<dbReference type="InterPro" id="IPR050130">
    <property type="entry name" value="ClpA_ClpB"/>
</dbReference>
<dbReference type="SMART" id="SM01086">
    <property type="entry name" value="ClpB_D2-small"/>
    <property type="match status" value="1"/>
</dbReference>
<evidence type="ECO:0000259" key="4">
    <source>
        <dbReference type="SMART" id="SM01086"/>
    </source>
</evidence>
<dbReference type="PANTHER" id="PTHR11638">
    <property type="entry name" value="ATP-DEPENDENT CLP PROTEASE"/>
    <property type="match status" value="1"/>
</dbReference>
<dbReference type="EMBL" id="BARS01021045">
    <property type="protein sequence ID" value="GAG13429.1"/>
    <property type="molecule type" value="Genomic_DNA"/>
</dbReference>
<dbReference type="PANTHER" id="PTHR11638:SF18">
    <property type="entry name" value="HEAT SHOCK PROTEIN 104"/>
    <property type="match status" value="1"/>
</dbReference>
<protein>
    <recommendedName>
        <fullName evidence="4">Clp ATPase C-terminal domain-containing protein</fullName>
    </recommendedName>
</protein>
<reference evidence="5" key="1">
    <citation type="journal article" date="2014" name="Front. Microbiol.">
        <title>High frequency of phylogenetically diverse reductive dehalogenase-homologous genes in deep subseafloor sedimentary metagenomes.</title>
        <authorList>
            <person name="Kawai M."/>
            <person name="Futagami T."/>
            <person name="Toyoda A."/>
            <person name="Takaki Y."/>
            <person name="Nishi S."/>
            <person name="Hori S."/>
            <person name="Arai W."/>
            <person name="Tsubouchi T."/>
            <person name="Morono Y."/>
            <person name="Uchiyama I."/>
            <person name="Ito T."/>
            <person name="Fujiyama A."/>
            <person name="Inagaki F."/>
            <person name="Takami H."/>
        </authorList>
    </citation>
    <scope>NUCLEOTIDE SEQUENCE</scope>
    <source>
        <strain evidence="5">Expedition CK06-06</strain>
    </source>
</reference>
<feature type="coiled-coil region" evidence="3">
    <location>
        <begin position="135"/>
        <end position="162"/>
    </location>
</feature>
<dbReference type="GO" id="GO:0016887">
    <property type="term" value="F:ATP hydrolysis activity"/>
    <property type="evidence" value="ECO:0007669"/>
    <property type="project" value="InterPro"/>
</dbReference>
<organism evidence="5">
    <name type="scientific">marine sediment metagenome</name>
    <dbReference type="NCBI Taxonomy" id="412755"/>
    <lineage>
        <taxon>unclassified sequences</taxon>
        <taxon>metagenomes</taxon>
        <taxon>ecological metagenomes</taxon>
    </lineage>
</organism>
<proteinExistence type="predicted"/>
<feature type="domain" description="Clp ATPase C-terminal" evidence="4">
    <location>
        <begin position="129"/>
        <end position="227"/>
    </location>
</feature>
<keyword evidence="3" id="KW-0175">Coiled coil</keyword>
<evidence type="ECO:0000313" key="5">
    <source>
        <dbReference type="EMBL" id="GAG13429.1"/>
    </source>
</evidence>
<dbReference type="PRINTS" id="PR00300">
    <property type="entry name" value="CLPPROTEASEA"/>
</dbReference>
<dbReference type="CDD" id="cd19499">
    <property type="entry name" value="RecA-like_ClpB_Hsp104-like"/>
    <property type="match status" value="1"/>
</dbReference>
<evidence type="ECO:0000256" key="2">
    <source>
        <dbReference type="ARBA" id="ARBA00022840"/>
    </source>
</evidence>
<dbReference type="AlphaFoldDB" id="X0V5G7"/>
<keyword evidence="1" id="KW-0547">Nucleotide-binding</keyword>
<name>X0V5G7_9ZZZZ</name>
<dbReference type="Pfam" id="PF10431">
    <property type="entry name" value="ClpB_D2-small"/>
    <property type="match status" value="1"/>
</dbReference>
<accession>X0V5G7</accession>
<evidence type="ECO:0000256" key="3">
    <source>
        <dbReference type="SAM" id="Coils"/>
    </source>
</evidence>